<feature type="domain" description="Thiolase N-terminal" evidence="4">
    <location>
        <begin position="15"/>
        <end position="61"/>
    </location>
</feature>
<dbReference type="EMBL" id="HG994356">
    <property type="protein sequence ID" value="CAF2142797.1"/>
    <property type="molecule type" value="Genomic_DNA"/>
</dbReference>
<accession>A0A816X5F2</accession>
<evidence type="ECO:0000256" key="1">
    <source>
        <dbReference type="ARBA" id="ARBA00010982"/>
    </source>
</evidence>
<dbReference type="SUPFAM" id="SSF53901">
    <property type="entry name" value="Thiolase-like"/>
    <property type="match status" value="1"/>
</dbReference>
<name>A0A816X5F2_BRANA</name>
<evidence type="ECO:0000259" key="4">
    <source>
        <dbReference type="Pfam" id="PF00108"/>
    </source>
</evidence>
<gene>
    <name evidence="5" type="ORF">DARMORV10_A02P31520.1</name>
</gene>
<dbReference type="AlphaFoldDB" id="A0A816X5F2"/>
<proteinExistence type="inferred from homology"/>
<evidence type="ECO:0000256" key="3">
    <source>
        <dbReference type="ARBA" id="ARBA00023315"/>
    </source>
</evidence>
<dbReference type="InterPro" id="IPR016039">
    <property type="entry name" value="Thiolase-like"/>
</dbReference>
<protein>
    <submittedName>
        <fullName evidence="5">(rape) hypothetical protein</fullName>
    </submittedName>
</protein>
<dbReference type="Pfam" id="PF00108">
    <property type="entry name" value="Thiolase_N"/>
    <property type="match status" value="1"/>
</dbReference>
<dbReference type="PANTHER" id="PTHR18919:SF157">
    <property type="entry name" value="ACETYL-COA ACETYLTRANSFERASE 1"/>
    <property type="match status" value="1"/>
</dbReference>
<dbReference type="PANTHER" id="PTHR18919">
    <property type="entry name" value="ACETYL-COA C-ACYLTRANSFERASE"/>
    <property type="match status" value="1"/>
</dbReference>
<dbReference type="InterPro" id="IPR020616">
    <property type="entry name" value="Thiolase_N"/>
</dbReference>
<dbReference type="Gene3D" id="3.40.47.10">
    <property type="match status" value="1"/>
</dbReference>
<keyword evidence="2" id="KW-0808">Transferase</keyword>
<reference evidence="5" key="1">
    <citation type="submission" date="2021-01" db="EMBL/GenBank/DDBJ databases">
        <authorList>
            <consortium name="Genoscope - CEA"/>
            <person name="William W."/>
        </authorList>
    </citation>
    <scope>NUCLEOTIDE SEQUENCE</scope>
</reference>
<feature type="non-terminal residue" evidence="5">
    <location>
        <position position="1"/>
    </location>
</feature>
<evidence type="ECO:0000313" key="5">
    <source>
        <dbReference type="EMBL" id="CAF2142797.1"/>
    </source>
</evidence>
<keyword evidence="3" id="KW-0012">Acyltransferase</keyword>
<dbReference type="Proteomes" id="UP001295469">
    <property type="component" value="Chromosome A02"/>
</dbReference>
<organism evidence="5">
    <name type="scientific">Brassica napus</name>
    <name type="common">Rape</name>
    <dbReference type="NCBI Taxonomy" id="3708"/>
    <lineage>
        <taxon>Eukaryota</taxon>
        <taxon>Viridiplantae</taxon>
        <taxon>Streptophyta</taxon>
        <taxon>Embryophyta</taxon>
        <taxon>Tracheophyta</taxon>
        <taxon>Spermatophyta</taxon>
        <taxon>Magnoliopsida</taxon>
        <taxon>eudicotyledons</taxon>
        <taxon>Gunneridae</taxon>
        <taxon>Pentapetalae</taxon>
        <taxon>rosids</taxon>
        <taxon>malvids</taxon>
        <taxon>Brassicales</taxon>
        <taxon>Brassicaceae</taxon>
        <taxon>Brassiceae</taxon>
        <taxon>Brassica</taxon>
    </lineage>
</organism>
<evidence type="ECO:0000256" key="2">
    <source>
        <dbReference type="ARBA" id="ARBA00022679"/>
    </source>
</evidence>
<dbReference type="GO" id="GO:0016747">
    <property type="term" value="F:acyltransferase activity, transferring groups other than amino-acyl groups"/>
    <property type="evidence" value="ECO:0007669"/>
    <property type="project" value="InterPro"/>
</dbReference>
<sequence>GKFASSYWCTLHCIAALRRANIDPAVVEEVSFGNVLTANLGKAPATQAALGAGIPYSVVCASGMKGHDTIVDGMMKDGLWNVYNDFGMGVCGEIQYRIIRQEQVAPHLHP</sequence>
<comment type="similarity">
    <text evidence="1">Belongs to the thiolase-like superfamily. Thiolase family.</text>
</comment>